<gene>
    <name evidence="2" type="ORF">CQW23_14086</name>
</gene>
<accession>A0A2G2WI60</accession>
<keyword evidence="1" id="KW-0472">Membrane</keyword>
<keyword evidence="1" id="KW-0812">Transmembrane</keyword>
<dbReference type="PANTHER" id="PTHR36801:SF3">
    <property type="entry name" value="OS06G0150300 PROTEIN"/>
    <property type="match status" value="1"/>
</dbReference>
<protein>
    <submittedName>
        <fullName evidence="2">Uncharacterized protein</fullName>
    </submittedName>
</protein>
<name>A0A2G2WI60_CAPBA</name>
<organism evidence="2 3">
    <name type="scientific">Capsicum baccatum</name>
    <name type="common">Peruvian pepper</name>
    <dbReference type="NCBI Taxonomy" id="33114"/>
    <lineage>
        <taxon>Eukaryota</taxon>
        <taxon>Viridiplantae</taxon>
        <taxon>Streptophyta</taxon>
        <taxon>Embryophyta</taxon>
        <taxon>Tracheophyta</taxon>
        <taxon>Spermatophyta</taxon>
        <taxon>Magnoliopsida</taxon>
        <taxon>eudicotyledons</taxon>
        <taxon>Gunneridae</taxon>
        <taxon>Pentapetalae</taxon>
        <taxon>asterids</taxon>
        <taxon>lamiids</taxon>
        <taxon>Solanales</taxon>
        <taxon>Solanaceae</taxon>
        <taxon>Solanoideae</taxon>
        <taxon>Capsiceae</taxon>
        <taxon>Capsicum</taxon>
    </lineage>
</organism>
<reference evidence="2 3" key="1">
    <citation type="journal article" date="2017" name="Genome Biol.">
        <title>New reference genome sequences of hot pepper reveal the massive evolution of plant disease-resistance genes by retroduplication.</title>
        <authorList>
            <person name="Kim S."/>
            <person name="Park J."/>
            <person name="Yeom S.I."/>
            <person name="Kim Y.M."/>
            <person name="Seo E."/>
            <person name="Kim K.T."/>
            <person name="Kim M.S."/>
            <person name="Lee J.M."/>
            <person name="Cheong K."/>
            <person name="Shin H.S."/>
            <person name="Kim S.B."/>
            <person name="Han K."/>
            <person name="Lee J."/>
            <person name="Park M."/>
            <person name="Lee H.A."/>
            <person name="Lee H.Y."/>
            <person name="Lee Y."/>
            <person name="Oh S."/>
            <person name="Lee J.H."/>
            <person name="Choi E."/>
            <person name="Choi E."/>
            <person name="Lee S.E."/>
            <person name="Jeon J."/>
            <person name="Kim H."/>
            <person name="Choi G."/>
            <person name="Song H."/>
            <person name="Lee J."/>
            <person name="Lee S.C."/>
            <person name="Kwon J.K."/>
            <person name="Lee H.Y."/>
            <person name="Koo N."/>
            <person name="Hong Y."/>
            <person name="Kim R.W."/>
            <person name="Kang W.H."/>
            <person name="Huh J.H."/>
            <person name="Kang B.C."/>
            <person name="Yang T.J."/>
            <person name="Lee Y.H."/>
            <person name="Bennetzen J.L."/>
            <person name="Choi D."/>
        </authorList>
    </citation>
    <scope>NUCLEOTIDE SEQUENCE [LARGE SCALE GENOMIC DNA]</scope>
    <source>
        <strain evidence="3">cv. PBC81</strain>
    </source>
</reference>
<dbReference type="EMBL" id="MLFT02000006">
    <property type="protein sequence ID" value="PHT44928.1"/>
    <property type="molecule type" value="Genomic_DNA"/>
</dbReference>
<evidence type="ECO:0000313" key="3">
    <source>
        <dbReference type="Proteomes" id="UP000224567"/>
    </source>
</evidence>
<feature type="transmembrane region" description="Helical" evidence="1">
    <location>
        <begin position="16"/>
        <end position="40"/>
    </location>
</feature>
<keyword evidence="3" id="KW-1185">Reference proteome</keyword>
<dbReference type="Proteomes" id="UP000224567">
    <property type="component" value="Unassembled WGS sequence"/>
</dbReference>
<comment type="caution">
    <text evidence="2">The sequence shown here is derived from an EMBL/GenBank/DDBJ whole genome shotgun (WGS) entry which is preliminary data.</text>
</comment>
<evidence type="ECO:0000256" key="1">
    <source>
        <dbReference type="SAM" id="Phobius"/>
    </source>
</evidence>
<keyword evidence="1" id="KW-1133">Transmembrane helix</keyword>
<dbReference type="OrthoDB" id="1703859at2759"/>
<dbReference type="AlphaFoldDB" id="A0A2G2WI60"/>
<sequence length="221" mass="24526">MGRKIPLGEVHPNHPLIYFLFLTGSIAAIISIVSALCGLLERIKGSPDHSVGDIKENVDVVSTSPNKPENATILDAKHDESIDKKSEENILQQPLPPPPAMRVDSSNNLRTNLMASTRISSSNSSMKSLQRKLSSSLSMKAISEVLTHRHEKINSKIKHEDSIWKKQIILGERCKVPNQDEDDTILYDENGTRISTYHPKQLSIMSISRQSSEIDANAIPK</sequence>
<proteinExistence type="predicted"/>
<dbReference type="PANTHER" id="PTHR36801">
    <property type="entry name" value="OS06G0150200 PROTEIN"/>
    <property type="match status" value="1"/>
</dbReference>
<evidence type="ECO:0000313" key="2">
    <source>
        <dbReference type="EMBL" id="PHT44928.1"/>
    </source>
</evidence>
<reference evidence="3" key="2">
    <citation type="journal article" date="2017" name="J. Anim. Genet.">
        <title>Multiple reference genome sequences of hot pepper reveal the massive evolution of plant disease resistance genes by retroduplication.</title>
        <authorList>
            <person name="Kim S."/>
            <person name="Park J."/>
            <person name="Yeom S.-I."/>
            <person name="Kim Y.-M."/>
            <person name="Seo E."/>
            <person name="Kim K.-T."/>
            <person name="Kim M.-S."/>
            <person name="Lee J.M."/>
            <person name="Cheong K."/>
            <person name="Shin H.-S."/>
            <person name="Kim S.-B."/>
            <person name="Han K."/>
            <person name="Lee J."/>
            <person name="Park M."/>
            <person name="Lee H.-A."/>
            <person name="Lee H.-Y."/>
            <person name="Lee Y."/>
            <person name="Oh S."/>
            <person name="Lee J.H."/>
            <person name="Choi E."/>
            <person name="Choi E."/>
            <person name="Lee S.E."/>
            <person name="Jeon J."/>
            <person name="Kim H."/>
            <person name="Choi G."/>
            <person name="Song H."/>
            <person name="Lee J."/>
            <person name="Lee S.-C."/>
            <person name="Kwon J.-K."/>
            <person name="Lee H.-Y."/>
            <person name="Koo N."/>
            <person name="Hong Y."/>
            <person name="Kim R.W."/>
            <person name="Kang W.-H."/>
            <person name="Huh J.H."/>
            <person name="Kang B.-C."/>
            <person name="Yang T.-J."/>
            <person name="Lee Y.-H."/>
            <person name="Bennetzen J.L."/>
            <person name="Choi D."/>
        </authorList>
    </citation>
    <scope>NUCLEOTIDE SEQUENCE [LARGE SCALE GENOMIC DNA]</scope>
    <source>
        <strain evidence="3">cv. PBC81</strain>
    </source>
</reference>